<organism evidence="1 2">
    <name type="scientific">Lentzea atacamensis</name>
    <dbReference type="NCBI Taxonomy" id="531938"/>
    <lineage>
        <taxon>Bacteria</taxon>
        <taxon>Bacillati</taxon>
        <taxon>Actinomycetota</taxon>
        <taxon>Actinomycetes</taxon>
        <taxon>Pseudonocardiales</taxon>
        <taxon>Pseudonocardiaceae</taxon>
        <taxon>Lentzea</taxon>
    </lineage>
</organism>
<name>A0A316IGJ5_9PSEU</name>
<accession>A0A316IGJ5</accession>
<dbReference type="Proteomes" id="UP000246005">
    <property type="component" value="Unassembled WGS sequence"/>
</dbReference>
<dbReference type="AlphaFoldDB" id="A0A316IGJ5"/>
<dbReference type="EMBL" id="QGHB01000001">
    <property type="protein sequence ID" value="PWK91766.1"/>
    <property type="molecule type" value="Genomic_DNA"/>
</dbReference>
<gene>
    <name evidence="1" type="ORF">C8D88_1011805</name>
</gene>
<evidence type="ECO:0000313" key="1">
    <source>
        <dbReference type="EMBL" id="PWK91766.1"/>
    </source>
</evidence>
<evidence type="ECO:0000313" key="2">
    <source>
        <dbReference type="Proteomes" id="UP000246005"/>
    </source>
</evidence>
<comment type="caution">
    <text evidence="1">The sequence shown here is derived from an EMBL/GenBank/DDBJ whole genome shotgun (WGS) entry which is preliminary data.</text>
</comment>
<proteinExistence type="predicted"/>
<sequence length="159" mass="18479">MDVDVVVQWVRTEWTKASRGGVSAGLRNSLPVAFALPHTKAAVHEVFQREWGDFEPVWSEESYSIDRMRLSLREEDGILAVQLQDVMLAAPRRWARPSPVRLQRGEWVRWQLNHRWVRPRDGGWNYEMTTLNLAYGGVADLKVFLGKPTRLVDERARLR</sequence>
<protein>
    <submittedName>
        <fullName evidence="1">Uncharacterized protein</fullName>
    </submittedName>
</protein>
<reference evidence="1 2" key="1">
    <citation type="submission" date="2018-05" db="EMBL/GenBank/DDBJ databases">
        <title>Genomic Encyclopedia of Type Strains, Phase IV (KMG-IV): sequencing the most valuable type-strain genomes for metagenomic binning, comparative biology and taxonomic classification.</title>
        <authorList>
            <person name="Goeker M."/>
        </authorList>
    </citation>
    <scope>NUCLEOTIDE SEQUENCE [LARGE SCALE GENOMIC DNA]</scope>
    <source>
        <strain evidence="1 2">DSM 45480</strain>
    </source>
</reference>
<dbReference type="RefSeq" id="WP_109632603.1">
    <property type="nucleotide sequence ID" value="NZ_QGHB01000001.1"/>
</dbReference>